<dbReference type="AlphaFoldDB" id="A0A0V1H228"/>
<evidence type="ECO:0000313" key="1">
    <source>
        <dbReference type="EMBL" id="KRZ04711.1"/>
    </source>
</evidence>
<reference evidence="1 2" key="1">
    <citation type="submission" date="2015-01" db="EMBL/GenBank/DDBJ databases">
        <title>Evolution of Trichinella species and genotypes.</title>
        <authorList>
            <person name="Korhonen P.K."/>
            <person name="Edoardo P."/>
            <person name="Giuseppe L.R."/>
            <person name="Gasser R.B."/>
        </authorList>
    </citation>
    <scope>NUCLEOTIDE SEQUENCE [LARGE SCALE GENOMIC DNA]</scope>
    <source>
        <strain evidence="1">ISS1029</strain>
    </source>
</reference>
<name>A0A0V1H228_9BILA</name>
<organism evidence="1 2">
    <name type="scientific">Trichinella zimbabwensis</name>
    <dbReference type="NCBI Taxonomy" id="268475"/>
    <lineage>
        <taxon>Eukaryota</taxon>
        <taxon>Metazoa</taxon>
        <taxon>Ecdysozoa</taxon>
        <taxon>Nematoda</taxon>
        <taxon>Enoplea</taxon>
        <taxon>Dorylaimia</taxon>
        <taxon>Trichinellida</taxon>
        <taxon>Trichinellidae</taxon>
        <taxon>Trichinella</taxon>
    </lineage>
</organism>
<gene>
    <name evidence="1" type="ORF">T11_16187</name>
</gene>
<dbReference type="Proteomes" id="UP000055024">
    <property type="component" value="Unassembled WGS sequence"/>
</dbReference>
<proteinExistence type="predicted"/>
<sequence length="76" mass="8471">MLAHCFLRSSCARHGQLKAAGRSIFFPTSACRSSPTSCTNLLNTLSSDFRREDKAEPLLTIFNNSIAYQLLIKVIH</sequence>
<accession>A0A0V1H228</accession>
<comment type="caution">
    <text evidence="1">The sequence shown here is derived from an EMBL/GenBank/DDBJ whole genome shotgun (WGS) entry which is preliminary data.</text>
</comment>
<evidence type="ECO:0000313" key="2">
    <source>
        <dbReference type="Proteomes" id="UP000055024"/>
    </source>
</evidence>
<dbReference type="EMBL" id="JYDP01000157">
    <property type="protein sequence ID" value="KRZ04711.1"/>
    <property type="molecule type" value="Genomic_DNA"/>
</dbReference>
<dbReference type="OrthoDB" id="10545216at2759"/>
<keyword evidence="2" id="KW-1185">Reference proteome</keyword>
<protein>
    <submittedName>
        <fullName evidence="1">Uncharacterized protein</fullName>
    </submittedName>
</protein>